<accession>A0AAD5R7Y4</accession>
<dbReference type="GO" id="GO:0006897">
    <property type="term" value="P:endocytosis"/>
    <property type="evidence" value="ECO:0007669"/>
    <property type="project" value="UniProtKB-KW"/>
</dbReference>
<evidence type="ECO:0000256" key="6">
    <source>
        <dbReference type="ARBA" id="ARBA00023203"/>
    </source>
</evidence>
<reference evidence="8" key="1">
    <citation type="submission" date="2021-06" db="EMBL/GenBank/DDBJ databases">
        <title>Parelaphostrongylus tenuis whole genome reference sequence.</title>
        <authorList>
            <person name="Garwood T.J."/>
            <person name="Larsen P.A."/>
            <person name="Fountain-Jones N.M."/>
            <person name="Garbe J.R."/>
            <person name="Macchietto M.G."/>
            <person name="Kania S.A."/>
            <person name="Gerhold R.W."/>
            <person name="Richards J.E."/>
            <person name="Wolf T.M."/>
        </authorList>
    </citation>
    <scope>NUCLEOTIDE SEQUENCE</scope>
    <source>
        <strain evidence="8">MNPRO001-30</strain>
        <tissue evidence="8">Meninges</tissue>
    </source>
</reference>
<evidence type="ECO:0000313" key="8">
    <source>
        <dbReference type="EMBL" id="KAJ1371177.1"/>
    </source>
</evidence>
<organism evidence="8 9">
    <name type="scientific">Parelaphostrongylus tenuis</name>
    <name type="common">Meningeal worm</name>
    <dbReference type="NCBI Taxonomy" id="148309"/>
    <lineage>
        <taxon>Eukaryota</taxon>
        <taxon>Metazoa</taxon>
        <taxon>Ecdysozoa</taxon>
        <taxon>Nematoda</taxon>
        <taxon>Chromadorea</taxon>
        <taxon>Rhabditida</taxon>
        <taxon>Rhabditina</taxon>
        <taxon>Rhabditomorpha</taxon>
        <taxon>Strongyloidea</taxon>
        <taxon>Metastrongylidae</taxon>
        <taxon>Parelaphostrongylus</taxon>
    </lineage>
</organism>
<proteinExistence type="inferred from homology"/>
<evidence type="ECO:0000256" key="2">
    <source>
        <dbReference type="ARBA" id="ARBA00010135"/>
    </source>
</evidence>
<dbReference type="FunFam" id="1.20.5.1700:FF:000002">
    <property type="entry name" value="Huntingtin interacting protein 1"/>
    <property type="match status" value="1"/>
</dbReference>
<feature type="coiled-coil region" evidence="7">
    <location>
        <begin position="58"/>
        <end position="117"/>
    </location>
</feature>
<comment type="subcellular location">
    <subcellularLocation>
        <location evidence="1">Cytoplasm</location>
    </subcellularLocation>
</comment>
<protein>
    <submittedName>
        <fullName evidence="8">ILWEQ</fullName>
    </submittedName>
</protein>
<comment type="caution">
    <text evidence="8">The sequence shown here is derived from an EMBL/GenBank/DDBJ whole genome shotgun (WGS) entry which is preliminary data.</text>
</comment>
<keyword evidence="9" id="KW-1185">Reference proteome</keyword>
<dbReference type="Gene3D" id="1.20.5.1700">
    <property type="match status" value="1"/>
</dbReference>
<comment type="similarity">
    <text evidence="2">Belongs to the SLA2 family.</text>
</comment>
<keyword evidence="6" id="KW-0009">Actin-binding</keyword>
<sequence length="166" mass="19907">MPPTWILIRHHTRICIRKVWRIVSQLLLMRCCWKLVQKIMYKQQHSANSDVDPRDEQITALTRDLEDERFEKERLIAEARSRIEQYENRLAQMHSECEYTKREVDEAREECDTLRRDLASRDALREESDDVRVQEADERARLADERFGKMKAAYEKFRSRACGGAY</sequence>
<keyword evidence="5 7" id="KW-0175">Coiled coil</keyword>
<evidence type="ECO:0000313" key="9">
    <source>
        <dbReference type="Proteomes" id="UP001196413"/>
    </source>
</evidence>
<keyword evidence="3" id="KW-0963">Cytoplasm</keyword>
<evidence type="ECO:0000256" key="5">
    <source>
        <dbReference type="ARBA" id="ARBA00023054"/>
    </source>
</evidence>
<dbReference type="AlphaFoldDB" id="A0AAD5R7Y4"/>
<keyword evidence="4" id="KW-0254">Endocytosis</keyword>
<evidence type="ECO:0000256" key="7">
    <source>
        <dbReference type="SAM" id="Coils"/>
    </source>
</evidence>
<dbReference type="Proteomes" id="UP001196413">
    <property type="component" value="Unassembled WGS sequence"/>
</dbReference>
<evidence type="ECO:0000256" key="4">
    <source>
        <dbReference type="ARBA" id="ARBA00022583"/>
    </source>
</evidence>
<evidence type="ECO:0000256" key="1">
    <source>
        <dbReference type="ARBA" id="ARBA00004496"/>
    </source>
</evidence>
<name>A0AAD5R7Y4_PARTN</name>
<dbReference type="GO" id="GO:0005737">
    <property type="term" value="C:cytoplasm"/>
    <property type="evidence" value="ECO:0007669"/>
    <property type="project" value="UniProtKB-SubCell"/>
</dbReference>
<dbReference type="GO" id="GO:0003779">
    <property type="term" value="F:actin binding"/>
    <property type="evidence" value="ECO:0007669"/>
    <property type="project" value="UniProtKB-KW"/>
</dbReference>
<gene>
    <name evidence="8" type="primary">HIPR-1</name>
    <name evidence="8" type="ORF">KIN20_033078</name>
</gene>
<evidence type="ECO:0000256" key="3">
    <source>
        <dbReference type="ARBA" id="ARBA00022490"/>
    </source>
</evidence>
<dbReference type="EMBL" id="JAHQIW010006927">
    <property type="protein sequence ID" value="KAJ1371177.1"/>
    <property type="molecule type" value="Genomic_DNA"/>
</dbReference>